<sequence>MGCGSSAPVAEGVARGPLTLTREDARAFERVRARYAKITNPPQTTAMGAMGAVAPDVSALRALCASLGEVDIERAVKVFATSMKEAGNAASGELEPVKAEKKTARGSEDDRRWRELGAAAIRENKLAVVLLAGGQGTRLGSDKPKGMYNIGLPSNKSLFELQGERLRKLGALARGAAPVWYVMTSPFTHDMTVEYFKSKSFFGLDEKDVFFFKQGTLPCFTEAGEIILSSLKDVAQAPDGNGGIYAAMAREGVIKDMKRRGIEHVYVYCVDNALVQVGDPAFVGRCIESGCEAGAKVIPKAYPTEPVGVFATRKNPLTGKKEVHVVEYSEIPEEMATEKDKRTGELRFNAANIALHYFSFNFLSKCCLEIELPHHIARKKIPYVDLTTGLTVKPTEPNGIKLEAFIFDVYRFAESVCFVQGDRAEDFAPVKNAEGAGKDSPDTARDLITKLHARWIADAGGCVAKAKKGDKTPRCEVAPSVSYAGEGIPRGAKLAHLAHVAELADFELGVQ</sequence>
<dbReference type="GO" id="GO:0006048">
    <property type="term" value="P:UDP-N-acetylglucosamine biosynthetic process"/>
    <property type="evidence" value="ECO:0007669"/>
    <property type="project" value="TreeGrafter"/>
</dbReference>
<evidence type="ECO:0000256" key="7">
    <source>
        <dbReference type="SAM" id="MobiDB-lite"/>
    </source>
</evidence>
<dbReference type="InterPro" id="IPR039741">
    <property type="entry name" value="UDP-sugar_pyrophosphorylase"/>
</dbReference>
<dbReference type="PANTHER" id="PTHR11952">
    <property type="entry name" value="UDP- GLUCOSE PYROPHOSPHORYLASE"/>
    <property type="match status" value="1"/>
</dbReference>
<evidence type="ECO:0000313" key="8">
    <source>
        <dbReference type="EMBL" id="OUS46429.1"/>
    </source>
</evidence>
<reference evidence="8" key="1">
    <citation type="submission" date="2017-04" db="EMBL/GenBank/DDBJ databases">
        <title>Population genomics of picophytoplankton unveils novel chromosome hypervariability.</title>
        <authorList>
            <consortium name="DOE Joint Genome Institute"/>
            <person name="Blanc-Mathieu R."/>
            <person name="Krasovec M."/>
            <person name="Hebrard M."/>
            <person name="Yau S."/>
            <person name="Desgranges E."/>
            <person name="Martin J."/>
            <person name="Schackwitz W."/>
            <person name="Kuo A."/>
            <person name="Salin G."/>
            <person name="Donnadieu C."/>
            <person name="Desdevises Y."/>
            <person name="Sanchez-Ferandin S."/>
            <person name="Moreau H."/>
            <person name="Rivals E."/>
            <person name="Grigoriev I.V."/>
            <person name="Grimsley N."/>
            <person name="Eyre-Walker A."/>
            <person name="Piganeau G."/>
        </authorList>
    </citation>
    <scope>NUCLEOTIDE SEQUENCE [LARGE SCALE GENOMIC DNA]</scope>
    <source>
        <strain evidence="8">RCC 1115</strain>
    </source>
</reference>
<accession>A0A1Y5IA27</accession>
<evidence type="ECO:0000256" key="5">
    <source>
        <dbReference type="ARBA" id="ARBA00022695"/>
    </source>
</evidence>
<evidence type="ECO:0000256" key="6">
    <source>
        <dbReference type="ARBA" id="ARBA00048493"/>
    </source>
</evidence>
<dbReference type="EMBL" id="KZ155783">
    <property type="protein sequence ID" value="OUS46429.1"/>
    <property type="molecule type" value="Genomic_DNA"/>
</dbReference>
<evidence type="ECO:0000256" key="3">
    <source>
        <dbReference type="ARBA" id="ARBA00012457"/>
    </source>
</evidence>
<dbReference type="GO" id="GO:0003977">
    <property type="term" value="F:UDP-N-acetylglucosamine diphosphorylase activity"/>
    <property type="evidence" value="ECO:0007669"/>
    <property type="project" value="UniProtKB-EC"/>
</dbReference>
<evidence type="ECO:0000256" key="1">
    <source>
        <dbReference type="ARBA" id="ARBA00005208"/>
    </source>
</evidence>
<organism evidence="8">
    <name type="scientific">Ostreococcus tauri</name>
    <name type="common">Marine green alga</name>
    <dbReference type="NCBI Taxonomy" id="70448"/>
    <lineage>
        <taxon>Eukaryota</taxon>
        <taxon>Viridiplantae</taxon>
        <taxon>Chlorophyta</taxon>
        <taxon>Mamiellophyceae</taxon>
        <taxon>Mamiellales</taxon>
        <taxon>Bathycoccaceae</taxon>
        <taxon>Ostreococcus</taxon>
    </lineage>
</organism>
<evidence type="ECO:0000256" key="2">
    <source>
        <dbReference type="ARBA" id="ARBA00010401"/>
    </source>
</evidence>
<dbReference type="Gene3D" id="3.90.550.10">
    <property type="entry name" value="Spore Coat Polysaccharide Biosynthesis Protein SpsA, Chain A"/>
    <property type="match status" value="1"/>
</dbReference>
<comment type="pathway">
    <text evidence="1">Nucleotide-sugar biosynthesis; UDP-N-acetyl-alpha-D-glucosamine biosynthesis; UDP-N-acetyl-alpha-D-glucosamine from N-acetyl-alpha-D-glucosamine 1-phosphate: step 1/1.</text>
</comment>
<dbReference type="AlphaFoldDB" id="A0A1Y5IA27"/>
<dbReference type="SUPFAM" id="SSF53448">
    <property type="entry name" value="Nucleotide-diphospho-sugar transferases"/>
    <property type="match status" value="1"/>
</dbReference>
<dbReference type="InterPro" id="IPR029044">
    <property type="entry name" value="Nucleotide-diphossugar_trans"/>
</dbReference>
<comment type="similarity">
    <text evidence="2">Belongs to the UDPGP type 1 family.</text>
</comment>
<dbReference type="Proteomes" id="UP000195557">
    <property type="component" value="Unassembled WGS sequence"/>
</dbReference>
<gene>
    <name evidence="8" type="ORF">BE221DRAFT_159526</name>
</gene>
<feature type="compositionally biased region" description="Basic and acidic residues" evidence="7">
    <location>
        <begin position="95"/>
        <end position="109"/>
    </location>
</feature>
<dbReference type="PANTHER" id="PTHR11952:SF2">
    <property type="entry name" value="LD24639P"/>
    <property type="match status" value="1"/>
</dbReference>
<protein>
    <recommendedName>
        <fullName evidence="3">UDP-N-acetylglucosamine diphosphorylase</fullName>
        <ecNumber evidence="3">2.7.7.23</ecNumber>
    </recommendedName>
</protein>
<dbReference type="EC" id="2.7.7.23" evidence="3"/>
<dbReference type="Pfam" id="PF01704">
    <property type="entry name" value="UDPGP"/>
    <property type="match status" value="1"/>
</dbReference>
<dbReference type="InterPro" id="IPR002618">
    <property type="entry name" value="UDPGP_fam"/>
</dbReference>
<dbReference type="eggNOG" id="KOG2388">
    <property type="taxonomic scope" value="Eukaryota"/>
</dbReference>
<comment type="catalytic activity">
    <reaction evidence="6">
        <text>N-acetyl-alpha-D-glucosamine 1-phosphate + UTP + H(+) = UDP-N-acetyl-alpha-D-glucosamine + diphosphate</text>
        <dbReference type="Rhea" id="RHEA:13509"/>
        <dbReference type="ChEBI" id="CHEBI:15378"/>
        <dbReference type="ChEBI" id="CHEBI:33019"/>
        <dbReference type="ChEBI" id="CHEBI:46398"/>
        <dbReference type="ChEBI" id="CHEBI:57705"/>
        <dbReference type="ChEBI" id="CHEBI:57776"/>
        <dbReference type="EC" id="2.7.7.23"/>
    </reaction>
</comment>
<keyword evidence="5" id="KW-0548">Nucleotidyltransferase</keyword>
<dbReference type="CDD" id="cd04193">
    <property type="entry name" value="UDPGlcNAc_PPase"/>
    <property type="match status" value="1"/>
</dbReference>
<keyword evidence="4" id="KW-0808">Transferase</keyword>
<proteinExistence type="inferred from homology"/>
<feature type="region of interest" description="Disordered" evidence="7">
    <location>
        <begin position="89"/>
        <end position="109"/>
    </location>
</feature>
<name>A0A1Y5IA27_OSTTA</name>
<evidence type="ECO:0000256" key="4">
    <source>
        <dbReference type="ARBA" id="ARBA00022679"/>
    </source>
</evidence>